<accession>A0A132C2H4</accession>
<dbReference type="SUPFAM" id="SSF88713">
    <property type="entry name" value="Glycoside hydrolase/deacetylase"/>
    <property type="match status" value="1"/>
</dbReference>
<evidence type="ECO:0000313" key="2">
    <source>
        <dbReference type="Proteomes" id="UP000068382"/>
    </source>
</evidence>
<dbReference type="InterPro" id="IPR011330">
    <property type="entry name" value="Glyco_hydro/deAcase_b/a-brl"/>
</dbReference>
<organism evidence="1 2">
    <name type="scientific">Tritonibacter horizontis</name>
    <dbReference type="NCBI Taxonomy" id="1768241"/>
    <lineage>
        <taxon>Bacteria</taxon>
        <taxon>Pseudomonadati</taxon>
        <taxon>Pseudomonadota</taxon>
        <taxon>Alphaproteobacteria</taxon>
        <taxon>Rhodobacterales</taxon>
        <taxon>Paracoccaceae</taxon>
        <taxon>Tritonibacter</taxon>
    </lineage>
</organism>
<evidence type="ECO:0000313" key="1">
    <source>
        <dbReference type="EMBL" id="KUP94452.1"/>
    </source>
</evidence>
<dbReference type="GO" id="GO:0005975">
    <property type="term" value="P:carbohydrate metabolic process"/>
    <property type="evidence" value="ECO:0007669"/>
    <property type="project" value="InterPro"/>
</dbReference>
<dbReference type="EMBL" id="LPUY01000015">
    <property type="protein sequence ID" value="KUP94452.1"/>
    <property type="molecule type" value="Genomic_DNA"/>
</dbReference>
<evidence type="ECO:0008006" key="3">
    <source>
        <dbReference type="Google" id="ProtNLM"/>
    </source>
</evidence>
<name>A0A132C2H4_9RHOB</name>
<dbReference type="AlphaFoldDB" id="A0A132C2H4"/>
<gene>
    <name evidence="1" type="ORF">TRIHO_06620</name>
</gene>
<dbReference type="Proteomes" id="UP000068382">
    <property type="component" value="Unassembled WGS sequence"/>
</dbReference>
<keyword evidence="2" id="KW-1185">Reference proteome</keyword>
<dbReference type="Gene3D" id="3.20.20.370">
    <property type="entry name" value="Glycoside hydrolase/deacetylase"/>
    <property type="match status" value="1"/>
</dbReference>
<dbReference type="InterPro" id="IPR049591">
    <property type="entry name" value="CE4_u4-like"/>
</dbReference>
<sequence length="252" mass="27994">MTPDWDALDAELELWTAAGLRLPLWWRDDDAVAGSAALTRLEALAAACDIPVHLAVIPEGAGADLAEIVQTSSHLVPVVHGWAHSNHAPDDRKTCEFPSTRPVDEALNDAEQGIDRLKHLFGPRLQPMFVPPWNRISPGLLPWLAGLGYAALSTYGPRKRELAAPGLVQINTHIDPIDWKGSRSLLPQDQILAPLLLQLQARREGRQDRTEPLGLLTHHLVHDAAIWEFSETLLRRLLDGPAHPWRYSERIS</sequence>
<dbReference type="PATRIC" id="fig|1768241.3.peg.681"/>
<protein>
    <recommendedName>
        <fullName evidence="3">Polysaccharide deacetylase</fullName>
    </recommendedName>
</protein>
<reference evidence="1 2" key="1">
    <citation type="submission" date="2015-12" db="EMBL/GenBank/DDBJ databases">
        <title>Genome sequence of the marine Rhodobacteraceae strain O3.65, Candidatus Tritonibacter horizontis.</title>
        <authorList>
            <person name="Poehlein A."/>
            <person name="Giebel H.A."/>
            <person name="Voget S."/>
            <person name="Brinkhoff T."/>
        </authorList>
    </citation>
    <scope>NUCLEOTIDE SEQUENCE [LARGE SCALE GENOMIC DNA]</scope>
    <source>
        <strain evidence="1 2">O3.65</strain>
    </source>
</reference>
<comment type="caution">
    <text evidence="1">The sequence shown here is derived from an EMBL/GenBank/DDBJ whole genome shotgun (WGS) entry which is preliminary data.</text>
</comment>
<dbReference type="CDD" id="cd10928">
    <property type="entry name" value="CE4_u4"/>
    <property type="match status" value="1"/>
</dbReference>
<dbReference type="RefSeq" id="WP_068240396.1">
    <property type="nucleotide sequence ID" value="NZ_LPUY01000015.1"/>
</dbReference>
<proteinExistence type="predicted"/>
<dbReference type="OrthoDB" id="6086702at2"/>